<proteinExistence type="predicted"/>
<protein>
    <submittedName>
        <fullName evidence="2">10076_t:CDS:1</fullName>
    </submittedName>
</protein>
<reference evidence="2" key="1">
    <citation type="submission" date="2021-06" db="EMBL/GenBank/DDBJ databases">
        <authorList>
            <person name="Kallberg Y."/>
            <person name="Tangrot J."/>
            <person name="Rosling A."/>
        </authorList>
    </citation>
    <scope>NUCLEOTIDE SEQUENCE</scope>
    <source>
        <strain evidence="2">FL966</strain>
    </source>
</reference>
<dbReference type="Proteomes" id="UP000789759">
    <property type="component" value="Unassembled WGS sequence"/>
</dbReference>
<evidence type="ECO:0000313" key="2">
    <source>
        <dbReference type="EMBL" id="CAG8831217.1"/>
    </source>
</evidence>
<keyword evidence="3" id="KW-1185">Reference proteome</keyword>
<accession>A0A9N9KI50</accession>
<gene>
    <name evidence="2" type="ORF">CPELLU_LOCUS20704</name>
</gene>
<dbReference type="EMBL" id="CAJVQA010065716">
    <property type="protein sequence ID" value="CAG8831217.1"/>
    <property type="molecule type" value="Genomic_DNA"/>
</dbReference>
<evidence type="ECO:0000256" key="1">
    <source>
        <dbReference type="SAM" id="MobiDB-lite"/>
    </source>
</evidence>
<dbReference type="AlphaFoldDB" id="A0A9N9KI50"/>
<evidence type="ECO:0000313" key="3">
    <source>
        <dbReference type="Proteomes" id="UP000789759"/>
    </source>
</evidence>
<feature type="region of interest" description="Disordered" evidence="1">
    <location>
        <begin position="1"/>
        <end position="23"/>
    </location>
</feature>
<feature type="non-terminal residue" evidence="2">
    <location>
        <position position="204"/>
    </location>
</feature>
<feature type="compositionally biased region" description="Polar residues" evidence="1">
    <location>
        <begin position="10"/>
        <end position="23"/>
    </location>
</feature>
<organism evidence="2 3">
    <name type="scientific">Cetraspora pellucida</name>
    <dbReference type="NCBI Taxonomy" id="1433469"/>
    <lineage>
        <taxon>Eukaryota</taxon>
        <taxon>Fungi</taxon>
        <taxon>Fungi incertae sedis</taxon>
        <taxon>Mucoromycota</taxon>
        <taxon>Glomeromycotina</taxon>
        <taxon>Glomeromycetes</taxon>
        <taxon>Diversisporales</taxon>
        <taxon>Gigasporaceae</taxon>
        <taxon>Cetraspora</taxon>
    </lineage>
</organism>
<sequence length="204" mass="23694">NTKEIHGALQGTQQQHTSYQNKQPTPICQAPKKLQQTLQICNSMFPETTINTTLTRIARNIKNQTAKNQHIKNCIERRYQNFQNNTSKMIKSILKKYTDPVILHNIRTHDNIITEPDEIKTAIQEHFKNWTKLNPTQTELWQEWANEYKPIQTIDSTWYDTTTTEIILTELENIIKEAPNTKATGPSKISNEMLKHLGPQAKLM</sequence>
<name>A0A9N9KI50_9GLOM</name>
<dbReference type="OrthoDB" id="2408376at2759"/>
<comment type="caution">
    <text evidence="2">The sequence shown here is derived from an EMBL/GenBank/DDBJ whole genome shotgun (WGS) entry which is preliminary data.</text>
</comment>
<feature type="non-terminal residue" evidence="2">
    <location>
        <position position="1"/>
    </location>
</feature>